<keyword evidence="2" id="KW-0472">Membrane</keyword>
<feature type="transmembrane region" description="Helical" evidence="2">
    <location>
        <begin position="274"/>
        <end position="298"/>
    </location>
</feature>
<proteinExistence type="predicted"/>
<reference evidence="3 4" key="1">
    <citation type="journal article" date="2019" name="Nat. Ecol. Evol.">
        <title>Megaphylogeny resolves global patterns of mushroom evolution.</title>
        <authorList>
            <person name="Varga T."/>
            <person name="Krizsan K."/>
            <person name="Foldi C."/>
            <person name="Dima B."/>
            <person name="Sanchez-Garcia M."/>
            <person name="Sanchez-Ramirez S."/>
            <person name="Szollosi G.J."/>
            <person name="Szarkandi J.G."/>
            <person name="Papp V."/>
            <person name="Albert L."/>
            <person name="Andreopoulos W."/>
            <person name="Angelini C."/>
            <person name="Antonin V."/>
            <person name="Barry K.W."/>
            <person name="Bougher N.L."/>
            <person name="Buchanan P."/>
            <person name="Buyck B."/>
            <person name="Bense V."/>
            <person name="Catcheside P."/>
            <person name="Chovatia M."/>
            <person name="Cooper J."/>
            <person name="Damon W."/>
            <person name="Desjardin D."/>
            <person name="Finy P."/>
            <person name="Geml J."/>
            <person name="Haridas S."/>
            <person name="Hughes K."/>
            <person name="Justo A."/>
            <person name="Karasinski D."/>
            <person name="Kautmanova I."/>
            <person name="Kiss B."/>
            <person name="Kocsube S."/>
            <person name="Kotiranta H."/>
            <person name="LaButti K.M."/>
            <person name="Lechner B.E."/>
            <person name="Liimatainen K."/>
            <person name="Lipzen A."/>
            <person name="Lukacs Z."/>
            <person name="Mihaltcheva S."/>
            <person name="Morgado L.N."/>
            <person name="Niskanen T."/>
            <person name="Noordeloos M.E."/>
            <person name="Ohm R.A."/>
            <person name="Ortiz-Santana B."/>
            <person name="Ovrebo C."/>
            <person name="Racz N."/>
            <person name="Riley R."/>
            <person name="Savchenko A."/>
            <person name="Shiryaev A."/>
            <person name="Soop K."/>
            <person name="Spirin V."/>
            <person name="Szebenyi C."/>
            <person name="Tomsovsky M."/>
            <person name="Tulloss R.E."/>
            <person name="Uehling J."/>
            <person name="Grigoriev I.V."/>
            <person name="Vagvolgyi C."/>
            <person name="Papp T."/>
            <person name="Martin F.M."/>
            <person name="Miettinen O."/>
            <person name="Hibbett D.S."/>
            <person name="Nagy L.G."/>
        </authorList>
    </citation>
    <scope>NUCLEOTIDE SEQUENCE [LARGE SCALE GENOMIC DNA]</scope>
    <source>
        <strain evidence="3 4">HHB13444</strain>
    </source>
</reference>
<dbReference type="STRING" id="1314778.A0A5C3P3K2"/>
<evidence type="ECO:0000313" key="3">
    <source>
        <dbReference type="EMBL" id="TFK84051.1"/>
    </source>
</evidence>
<evidence type="ECO:0000256" key="1">
    <source>
        <dbReference type="SAM" id="MobiDB-lite"/>
    </source>
</evidence>
<keyword evidence="2" id="KW-1133">Transmembrane helix</keyword>
<feature type="compositionally biased region" description="Low complexity" evidence="1">
    <location>
        <begin position="209"/>
        <end position="264"/>
    </location>
</feature>
<gene>
    <name evidence="3" type="ORF">K466DRAFT_589237</name>
</gene>
<dbReference type="Gene3D" id="2.60.120.260">
    <property type="entry name" value="Galactose-binding domain-like"/>
    <property type="match status" value="1"/>
</dbReference>
<dbReference type="Proteomes" id="UP000308197">
    <property type="component" value="Unassembled WGS sequence"/>
</dbReference>
<organism evidence="3 4">
    <name type="scientific">Polyporus arcularius HHB13444</name>
    <dbReference type="NCBI Taxonomy" id="1314778"/>
    <lineage>
        <taxon>Eukaryota</taxon>
        <taxon>Fungi</taxon>
        <taxon>Dikarya</taxon>
        <taxon>Basidiomycota</taxon>
        <taxon>Agaricomycotina</taxon>
        <taxon>Agaricomycetes</taxon>
        <taxon>Polyporales</taxon>
        <taxon>Polyporaceae</taxon>
        <taxon>Polyporus</taxon>
    </lineage>
</organism>
<evidence type="ECO:0000256" key="2">
    <source>
        <dbReference type="SAM" id="Phobius"/>
    </source>
</evidence>
<feature type="region of interest" description="Disordered" evidence="1">
    <location>
        <begin position="153"/>
        <end position="265"/>
    </location>
</feature>
<dbReference type="InParanoid" id="A0A5C3P3K2"/>
<feature type="compositionally biased region" description="Polar residues" evidence="1">
    <location>
        <begin position="416"/>
        <end position="430"/>
    </location>
</feature>
<dbReference type="EMBL" id="ML211345">
    <property type="protein sequence ID" value="TFK84051.1"/>
    <property type="molecule type" value="Genomic_DNA"/>
</dbReference>
<evidence type="ECO:0000313" key="4">
    <source>
        <dbReference type="Proteomes" id="UP000308197"/>
    </source>
</evidence>
<accession>A0A5C3P3K2</accession>
<sequence>MGAARSSQREALSGAWAVPTIFIDDSDSRILYSGTWAKNPISDPENFNYDGTLTYTNDATAKATFTFSGAVQVMVFGSFPVAGTFAMHSQYTIDGAGLTQYEPPSVISHPEYRQHFFTSNAISTGTHTLVIANLGRAFYLDGIVLTLPASSSSLLPSSTATHSTASSVTTQMSTSSRPPATSPPVHPADSTTVFVVTAGLPSTAPPTTQPSQSASFSYSGSISRSPITSPPSSTVSSIDASGSTSTLASTTQNTSSQVTSTGTSHRSGFAALPAGVYVAIGVGGFTVVVLTVVGLCFLRRRRRHRNISSDVSPFDSGLTSFASQKPDLSPRTHAPVNRVSSIASTLYHSAPPYTPMDESCTTDSIGHGTSEGDVLHILPDERGAHADIATYEPLGSPSAMSPLVPRHLDGYHGQRDTLSPSAFSPISPVSDSKRARHYTHEFRRRSLDGGVRLAGGPTGPGRDANVADIDARSAVSTLPPLYDAHAAP</sequence>
<feature type="compositionally biased region" description="Low complexity" evidence="1">
    <location>
        <begin position="153"/>
        <end position="179"/>
    </location>
</feature>
<feature type="region of interest" description="Disordered" evidence="1">
    <location>
        <begin position="413"/>
        <end position="435"/>
    </location>
</feature>
<name>A0A5C3P3K2_9APHY</name>
<protein>
    <recommendedName>
        <fullName evidence="5">Transmembrane protein</fullName>
    </recommendedName>
</protein>
<dbReference type="AlphaFoldDB" id="A0A5C3P3K2"/>
<keyword evidence="4" id="KW-1185">Reference proteome</keyword>
<keyword evidence="2" id="KW-0812">Transmembrane</keyword>
<evidence type="ECO:0008006" key="5">
    <source>
        <dbReference type="Google" id="ProtNLM"/>
    </source>
</evidence>